<dbReference type="CDD" id="cd00610">
    <property type="entry name" value="OAT_like"/>
    <property type="match status" value="1"/>
</dbReference>
<feature type="binding site" evidence="9">
    <location>
        <position position="52"/>
    </location>
    <ligand>
        <name>substrate</name>
    </ligand>
</feature>
<dbReference type="HAMAP" id="MF_00834">
    <property type="entry name" value="BioA"/>
    <property type="match status" value="1"/>
</dbReference>
<accession>A0A222MVA5</accession>
<evidence type="ECO:0000256" key="8">
    <source>
        <dbReference type="ARBA" id="ARBA00048449"/>
    </source>
</evidence>
<protein>
    <recommendedName>
        <fullName evidence="9">Adenosylmethionine-8-amino-7-oxononanoate aminotransferase</fullName>
        <ecNumber evidence="9">2.6.1.62</ecNumber>
    </recommendedName>
    <alternativeName>
        <fullName evidence="9">7,8-diamino-pelargonic acid aminotransferase</fullName>
        <shortName evidence="9">DAPA AT</shortName>
        <shortName evidence="9">DAPA aminotransferase</shortName>
    </alternativeName>
    <alternativeName>
        <fullName evidence="9">7,8-diaminononanoate synthase</fullName>
        <shortName evidence="9">DANS</shortName>
    </alternativeName>
    <alternativeName>
        <fullName evidence="9">Diaminopelargonic acid synthase</fullName>
    </alternativeName>
</protein>
<name>A0A222MVA5_9BACT</name>
<evidence type="ECO:0000256" key="2">
    <source>
        <dbReference type="ARBA" id="ARBA00005063"/>
    </source>
</evidence>
<evidence type="ECO:0000256" key="3">
    <source>
        <dbReference type="ARBA" id="ARBA00022576"/>
    </source>
</evidence>
<evidence type="ECO:0000313" key="10">
    <source>
        <dbReference type="EMBL" id="ASQ29883.1"/>
    </source>
</evidence>
<dbReference type="InterPro" id="IPR005815">
    <property type="entry name" value="BioA"/>
</dbReference>
<evidence type="ECO:0000256" key="7">
    <source>
        <dbReference type="ARBA" id="ARBA00022898"/>
    </source>
</evidence>
<dbReference type="InterPro" id="IPR015424">
    <property type="entry name" value="PyrdxlP-dep_Trfase"/>
</dbReference>
<feature type="modified residue" description="N6-(pyridoxal phosphate)lysine" evidence="9">
    <location>
        <position position="270"/>
    </location>
</feature>
<dbReference type="RefSeq" id="WP_094324675.1">
    <property type="nucleotide sequence ID" value="NZ_CP022347.1"/>
</dbReference>
<organism evidence="10 11">
    <name type="scientific">Campylobacter avium LMG 24591</name>
    <dbReference type="NCBI Taxonomy" id="522484"/>
    <lineage>
        <taxon>Bacteria</taxon>
        <taxon>Pseudomonadati</taxon>
        <taxon>Campylobacterota</taxon>
        <taxon>Epsilonproteobacteria</taxon>
        <taxon>Campylobacterales</taxon>
        <taxon>Campylobacteraceae</taxon>
        <taxon>Campylobacter</taxon>
    </lineage>
</organism>
<feature type="binding site" evidence="9">
    <location>
        <position position="145"/>
    </location>
    <ligand>
        <name>substrate</name>
    </ligand>
</feature>
<dbReference type="GO" id="GO:0030170">
    <property type="term" value="F:pyridoxal phosphate binding"/>
    <property type="evidence" value="ECO:0007669"/>
    <property type="project" value="UniProtKB-UniRule"/>
</dbReference>
<keyword evidence="9" id="KW-0963">Cytoplasm</keyword>
<evidence type="ECO:0000256" key="5">
    <source>
        <dbReference type="ARBA" id="ARBA00022691"/>
    </source>
</evidence>
<dbReference type="KEGG" id="cavi:CAV_0211"/>
<comment type="function">
    <text evidence="9">Catalyzes the transfer of the alpha-amino group from S-adenosyl-L-methionine (SAM) to 7-keto-8-aminopelargonic acid (KAPA) to form 7,8-diaminopelargonic acid (DAPA). It is the only aminotransferase known to utilize SAM as an amino donor.</text>
</comment>
<dbReference type="Gene3D" id="3.90.1150.10">
    <property type="entry name" value="Aspartate Aminotransferase, domain 1"/>
    <property type="match status" value="1"/>
</dbReference>
<dbReference type="EC" id="2.6.1.62" evidence="9"/>
<dbReference type="Gene3D" id="3.40.640.10">
    <property type="entry name" value="Type I PLP-dependent aspartate aminotransferase-like (Major domain)"/>
    <property type="match status" value="1"/>
</dbReference>
<feature type="binding site" evidence="9">
    <location>
        <position position="270"/>
    </location>
    <ligand>
        <name>substrate</name>
    </ligand>
</feature>
<comment type="pathway">
    <text evidence="2 9">Cofactor biosynthesis; biotin biosynthesis; 7,8-diaminononanoate from 8-amino-7-oxononanoate (SAM route): step 1/1.</text>
</comment>
<dbReference type="NCBIfam" id="TIGR00508">
    <property type="entry name" value="bioA"/>
    <property type="match status" value="1"/>
</dbReference>
<evidence type="ECO:0000256" key="1">
    <source>
        <dbReference type="ARBA" id="ARBA00001933"/>
    </source>
</evidence>
<comment type="similarity">
    <text evidence="9">Belongs to the class-III pyridoxal-phosphate-dependent aminotransferase family. BioA subfamily.</text>
</comment>
<comment type="cofactor">
    <cofactor evidence="1 9">
        <name>pyridoxal 5'-phosphate</name>
        <dbReference type="ChEBI" id="CHEBI:597326"/>
    </cofactor>
</comment>
<dbReference type="PANTHER" id="PTHR42684">
    <property type="entry name" value="ADENOSYLMETHIONINE-8-AMINO-7-OXONONANOATE AMINOTRANSFERASE"/>
    <property type="match status" value="1"/>
</dbReference>
<feature type="binding site" evidence="9">
    <location>
        <begin position="306"/>
        <end position="307"/>
    </location>
    <ligand>
        <name>pyridoxal 5'-phosphate</name>
        <dbReference type="ChEBI" id="CHEBI:597326"/>
    </ligand>
</feature>
<feature type="binding site" evidence="9">
    <location>
        <position position="392"/>
    </location>
    <ligand>
        <name>substrate</name>
    </ligand>
</feature>
<keyword evidence="5 9" id="KW-0949">S-adenosyl-L-methionine</keyword>
<reference evidence="10 11" key="1">
    <citation type="submission" date="2017-07" db="EMBL/GenBank/DDBJ databases">
        <title>Analysis of two Campylobacter avium genomes and identification of a novel hippuricase gene.</title>
        <authorList>
            <person name="Miller W.G."/>
            <person name="Chapman M.H."/>
            <person name="Yee E."/>
            <person name="Revez J."/>
            <person name="Bono J.L."/>
            <person name="Rossi M."/>
        </authorList>
    </citation>
    <scope>NUCLEOTIDE SEQUENCE [LARGE SCALE GENOMIC DNA]</scope>
    <source>
        <strain evidence="10 11">LMG 24591</strain>
    </source>
</reference>
<evidence type="ECO:0000256" key="9">
    <source>
        <dbReference type="HAMAP-Rule" id="MF_00834"/>
    </source>
</evidence>
<dbReference type="OrthoDB" id="9801834at2"/>
<keyword evidence="11" id="KW-1185">Reference proteome</keyword>
<dbReference type="InterPro" id="IPR015421">
    <property type="entry name" value="PyrdxlP-dep_Trfase_major"/>
</dbReference>
<dbReference type="InterPro" id="IPR015422">
    <property type="entry name" value="PyrdxlP-dep_Trfase_small"/>
</dbReference>
<dbReference type="UniPathway" id="UPA00078">
    <property type="reaction ID" value="UER00160"/>
</dbReference>
<feature type="binding site" evidence="9">
    <location>
        <begin position="113"/>
        <end position="114"/>
    </location>
    <ligand>
        <name>pyridoxal 5'-phosphate</name>
        <dbReference type="ChEBI" id="CHEBI:597326"/>
    </ligand>
</feature>
<dbReference type="GO" id="GO:0009102">
    <property type="term" value="P:biotin biosynthetic process"/>
    <property type="evidence" value="ECO:0007669"/>
    <property type="project" value="UniProtKB-UniRule"/>
</dbReference>
<feature type="binding site" evidence="9">
    <location>
        <position position="241"/>
    </location>
    <ligand>
        <name>pyridoxal 5'-phosphate</name>
        <dbReference type="ChEBI" id="CHEBI:597326"/>
    </ligand>
</feature>
<comment type="subunit">
    <text evidence="9">Homodimer.</text>
</comment>
<keyword evidence="6 9" id="KW-0093">Biotin biosynthesis</keyword>
<keyword evidence="3 9" id="KW-0032">Aminotransferase</keyword>
<dbReference type="GO" id="GO:0005737">
    <property type="term" value="C:cytoplasm"/>
    <property type="evidence" value="ECO:0007669"/>
    <property type="project" value="UniProtKB-SubCell"/>
</dbReference>
<evidence type="ECO:0000313" key="11">
    <source>
        <dbReference type="Proteomes" id="UP000201169"/>
    </source>
</evidence>
<dbReference type="AlphaFoldDB" id="A0A222MVA5"/>
<dbReference type="Proteomes" id="UP000201169">
    <property type="component" value="Chromosome"/>
</dbReference>
<dbReference type="SUPFAM" id="SSF53383">
    <property type="entry name" value="PLP-dependent transferases"/>
    <property type="match status" value="1"/>
</dbReference>
<keyword evidence="7 9" id="KW-0663">Pyridoxal phosphate</keyword>
<dbReference type="EMBL" id="CP022347">
    <property type="protein sequence ID" value="ASQ29883.1"/>
    <property type="molecule type" value="Genomic_DNA"/>
</dbReference>
<dbReference type="PIRSF" id="PIRSF000521">
    <property type="entry name" value="Transaminase_4ab_Lys_Orn"/>
    <property type="match status" value="1"/>
</dbReference>
<dbReference type="NCBIfam" id="NF004624">
    <property type="entry name" value="PRK05964.1"/>
    <property type="match status" value="1"/>
</dbReference>
<evidence type="ECO:0000256" key="4">
    <source>
        <dbReference type="ARBA" id="ARBA00022679"/>
    </source>
</evidence>
<keyword evidence="4 9" id="KW-0808">Transferase</keyword>
<feature type="binding site" evidence="9">
    <location>
        <position position="305"/>
    </location>
    <ligand>
        <name>substrate</name>
    </ligand>
</feature>
<dbReference type="InterPro" id="IPR005814">
    <property type="entry name" value="Aminotrans_3"/>
</dbReference>
<comment type="catalytic activity">
    <reaction evidence="8 9">
        <text>(8S)-8-amino-7-oxononanoate + S-adenosyl-L-methionine = S-adenosyl-4-methylsulfanyl-2-oxobutanoate + (7R,8S)-7,8-diammoniononanoate</text>
        <dbReference type="Rhea" id="RHEA:16861"/>
        <dbReference type="ChEBI" id="CHEBI:16490"/>
        <dbReference type="ChEBI" id="CHEBI:59789"/>
        <dbReference type="ChEBI" id="CHEBI:149468"/>
        <dbReference type="ChEBI" id="CHEBI:149469"/>
        <dbReference type="EC" id="2.6.1.62"/>
    </reaction>
</comment>
<proteinExistence type="inferred from homology"/>
<comment type="subcellular location">
    <subcellularLocation>
        <location evidence="9">Cytoplasm</location>
    </subcellularLocation>
</comment>
<evidence type="ECO:0000256" key="6">
    <source>
        <dbReference type="ARBA" id="ARBA00022756"/>
    </source>
</evidence>
<dbReference type="Pfam" id="PF00202">
    <property type="entry name" value="Aminotran_3"/>
    <property type="match status" value="1"/>
</dbReference>
<dbReference type="PANTHER" id="PTHR42684:SF17">
    <property type="entry name" value="ADENOSYLMETHIONINE-8-AMINO-7-OXONONANOATE AMINOTRANSFERASE"/>
    <property type="match status" value="1"/>
</dbReference>
<gene>
    <name evidence="9 10" type="primary">bioA</name>
    <name evidence="10" type="ORF">CAV_0211</name>
</gene>
<dbReference type="GO" id="GO:0004015">
    <property type="term" value="F:adenosylmethionine-8-amino-7-oxononanoate transaminase activity"/>
    <property type="evidence" value="ECO:0007669"/>
    <property type="project" value="UniProtKB-UniRule"/>
</dbReference>
<feature type="site" description="Participates in the substrate recognition with KAPA and in a stacking interaction with the adenine ring of SAM" evidence="9">
    <location>
        <position position="15"/>
    </location>
</feature>
<sequence length="427" mass="48828">MNLKELDLKHIWHPCTQMKDHEFLPLLTVKNAKGVYLYDYNNKAYIDCISSWWVNLFGHCNEYINSKITEQLSKLEHVLLAGCSHEGVIRLSARLCKILEKHKLNKCFYADNGSSSIEIALKMAFHYFANKNEKRKKFLALSNSYHGETVAALSVGDVKLYKKHYEDLLLDVLLTPVAQGEDFSKELEFLEKLLEKEGENICAFILEPLIQCAGNMHMYSANFIDEAIKLCRKYGILIIFDEVAVGFGRTNTMFALEQSKAKPDLLCLSKGITGGYLPLSVLICTDEIYNAFYDDYEKNKAFLHSHSYTGNALACAAANAVLDIFENDNVLENNKILSKFIKNEFESLKEFDFLGNFRQCGMVYAFDIIKNKRQRAGLFVYEKALEKGLLLRPLANTIYFMPPFVIKNDEVSYVVSSLREIFSTNQL</sequence>